<dbReference type="VEuPathDB" id="PiroplasmaDB:BOVATA_032970"/>
<evidence type="ECO:0000313" key="2">
    <source>
        <dbReference type="Proteomes" id="UP000236319"/>
    </source>
</evidence>
<dbReference type="OrthoDB" id="365516at2759"/>
<dbReference type="GeneID" id="39875574"/>
<dbReference type="AlphaFoldDB" id="A0A2H6KFP4"/>
<dbReference type="Proteomes" id="UP000236319">
    <property type="component" value="Unassembled WGS sequence"/>
</dbReference>
<gene>
    <name evidence="1" type="ORF">BOVATA_032970</name>
</gene>
<reference evidence="1 2" key="1">
    <citation type="journal article" date="2017" name="BMC Genomics">
        <title>Whole-genome assembly of Babesia ovata and comparative genomics between closely related pathogens.</title>
        <authorList>
            <person name="Yamagishi J."/>
            <person name="Asada M."/>
            <person name="Hakimi H."/>
            <person name="Tanaka T.Q."/>
            <person name="Sugimoto C."/>
            <person name="Kawazu S."/>
        </authorList>
    </citation>
    <scope>NUCLEOTIDE SEQUENCE [LARGE SCALE GENOMIC DNA]</scope>
    <source>
        <strain evidence="1 2">Miyake</strain>
    </source>
</reference>
<protein>
    <submittedName>
        <fullName evidence="1">Uncharacterized protein</fullName>
    </submittedName>
</protein>
<dbReference type="EMBL" id="BDSA01000003">
    <property type="protein sequence ID" value="GBE61804.1"/>
    <property type="molecule type" value="Genomic_DNA"/>
</dbReference>
<organism evidence="1 2">
    <name type="scientific">Babesia ovata</name>
    <dbReference type="NCBI Taxonomy" id="189622"/>
    <lineage>
        <taxon>Eukaryota</taxon>
        <taxon>Sar</taxon>
        <taxon>Alveolata</taxon>
        <taxon>Apicomplexa</taxon>
        <taxon>Aconoidasida</taxon>
        <taxon>Piroplasmida</taxon>
        <taxon>Babesiidae</taxon>
        <taxon>Babesia</taxon>
    </lineage>
</organism>
<proteinExistence type="predicted"/>
<comment type="caution">
    <text evidence="1">The sequence shown here is derived from an EMBL/GenBank/DDBJ whole genome shotgun (WGS) entry which is preliminary data.</text>
</comment>
<evidence type="ECO:0000313" key="1">
    <source>
        <dbReference type="EMBL" id="GBE61804.1"/>
    </source>
</evidence>
<accession>A0A2H6KFP4</accession>
<dbReference type="RefSeq" id="XP_028868047.1">
    <property type="nucleotide sequence ID" value="XM_029012214.1"/>
</dbReference>
<sequence>MHGGCLAVAGRLRVTVKSVVFRGPRRPPVANFGSLTRNSGGEVSSIAARDGIVSSRHDWQVLYNYAKHLSTDRNELTRSKCITLLLTLSQILREQNVMRGHDVRVTSSYVWNHSTATIDPTPRRHAPTSYSIEPSSLLRYLRYLSRLRPYHRLSVLRDRPVPSESVANCNTDATTPQCKVGYSGLFSRLIDDDVPERSVRYSRKVSGSHIGPLRLSSDQILAHPSIFSYPVYLELTGDEHDTPFPPQVTDAAPDTDFVLQRSVEQLLDRLAVLYLGHGTRSQQCLVPMFTAVMLYGPKLKLSGNTELDKAYRELHNLLSHAAISAEGASALSFRSLAYLLNSCLHTADIVPLCAFAERRISESAELVPLEWLENICFACSKSRYSRDTLYEAISRHLSAQADSASPVVCLNLLWSFSRVNKAHLVAAVLERRIAELGPGAFANINPAFLRRAVTALEPHVSESTLRTIRGT</sequence>
<name>A0A2H6KFP4_9APIC</name>
<keyword evidence="2" id="KW-1185">Reference proteome</keyword>